<dbReference type="AlphaFoldDB" id="A0AAW6T766"/>
<keyword evidence="1" id="KW-0732">Signal</keyword>
<evidence type="ECO:0000313" key="3">
    <source>
        <dbReference type="Proteomes" id="UP001321506"/>
    </source>
</evidence>
<dbReference type="Proteomes" id="UP001321506">
    <property type="component" value="Unassembled WGS sequence"/>
</dbReference>
<comment type="caution">
    <text evidence="2">The sequence shown here is derived from an EMBL/GenBank/DDBJ whole genome shotgun (WGS) entry which is preliminary data.</text>
</comment>
<feature type="signal peptide" evidence="1">
    <location>
        <begin position="1"/>
        <end position="24"/>
    </location>
</feature>
<reference evidence="2 3" key="1">
    <citation type="submission" date="2023-04" db="EMBL/GenBank/DDBJ databases">
        <title>Klugiella caeni sp. nov. isolated from the sludge of biochemical tank.</title>
        <authorList>
            <person name="Geng K."/>
        </authorList>
    </citation>
    <scope>NUCLEOTIDE SEQUENCE [LARGE SCALE GENOMIC DNA]</scope>
    <source>
        <strain evidence="2 3">YN-L-19</strain>
    </source>
</reference>
<name>A0AAW6T766_9MICO</name>
<accession>A0AAW6T766</accession>
<gene>
    <name evidence="2" type="ORF">QF206_11820</name>
</gene>
<sequence length="161" mass="16225">MSRHRPRSAVAAVALAVLLAPALAGCFQNPVDAIVERGVEEAIKGATGVEVDVTGDGSSVPSDWPTAVPLPDGSVSDGASITTGGSTTWTVTLRPQGDVPTVFAQAREALKGAGFEETFVTEAPNDASGIFGDGTYTVLLTVADSSGGTESVYVVSEGTGQ</sequence>
<dbReference type="PROSITE" id="PS51257">
    <property type="entry name" value="PROKAR_LIPOPROTEIN"/>
    <property type="match status" value="1"/>
</dbReference>
<proteinExistence type="predicted"/>
<dbReference type="RefSeq" id="WP_281489442.1">
    <property type="nucleotide sequence ID" value="NZ_CP159582.1"/>
</dbReference>
<protein>
    <recommendedName>
        <fullName evidence="4">PASTA domain-containing protein</fullName>
    </recommendedName>
</protein>
<evidence type="ECO:0000256" key="1">
    <source>
        <dbReference type="SAM" id="SignalP"/>
    </source>
</evidence>
<dbReference type="EMBL" id="JASATX010000006">
    <property type="protein sequence ID" value="MDI2099652.1"/>
    <property type="molecule type" value="Genomic_DNA"/>
</dbReference>
<evidence type="ECO:0008006" key="4">
    <source>
        <dbReference type="Google" id="ProtNLM"/>
    </source>
</evidence>
<organism evidence="2 3">
    <name type="scientific">Ruicaihuangia caeni</name>
    <dbReference type="NCBI Taxonomy" id="3042517"/>
    <lineage>
        <taxon>Bacteria</taxon>
        <taxon>Bacillati</taxon>
        <taxon>Actinomycetota</taxon>
        <taxon>Actinomycetes</taxon>
        <taxon>Micrococcales</taxon>
        <taxon>Microbacteriaceae</taxon>
        <taxon>Ruicaihuangia</taxon>
    </lineage>
</organism>
<feature type="chain" id="PRO_5043992293" description="PASTA domain-containing protein" evidence="1">
    <location>
        <begin position="25"/>
        <end position="161"/>
    </location>
</feature>
<evidence type="ECO:0000313" key="2">
    <source>
        <dbReference type="EMBL" id="MDI2099652.1"/>
    </source>
</evidence>
<keyword evidence="3" id="KW-1185">Reference proteome</keyword>